<proteinExistence type="predicted"/>
<protein>
    <submittedName>
        <fullName evidence="2">Uncharacterized protein</fullName>
    </submittedName>
</protein>
<feature type="signal peptide" evidence="1">
    <location>
        <begin position="1"/>
        <end position="24"/>
    </location>
</feature>
<feature type="chain" id="PRO_5035924202" evidence="1">
    <location>
        <begin position="25"/>
        <end position="166"/>
    </location>
</feature>
<keyword evidence="1" id="KW-0732">Signal</keyword>
<evidence type="ECO:0000313" key="3">
    <source>
        <dbReference type="Proteomes" id="UP000835052"/>
    </source>
</evidence>
<evidence type="ECO:0000313" key="2">
    <source>
        <dbReference type="EMBL" id="CAD6199026.1"/>
    </source>
</evidence>
<name>A0A8S1HVL2_9PELO</name>
<dbReference type="AlphaFoldDB" id="A0A8S1HVL2"/>
<reference evidence="2" key="1">
    <citation type="submission" date="2020-10" db="EMBL/GenBank/DDBJ databases">
        <authorList>
            <person name="Kikuchi T."/>
        </authorList>
    </citation>
    <scope>NUCLEOTIDE SEQUENCE</scope>
    <source>
        <strain evidence="2">NKZ352</strain>
    </source>
</reference>
<comment type="caution">
    <text evidence="2">The sequence shown here is derived from an EMBL/GenBank/DDBJ whole genome shotgun (WGS) entry which is preliminary data.</text>
</comment>
<accession>A0A8S1HVL2</accession>
<dbReference type="EMBL" id="CAJGYM010000150">
    <property type="protein sequence ID" value="CAD6199026.1"/>
    <property type="molecule type" value="Genomic_DNA"/>
</dbReference>
<dbReference type="Proteomes" id="UP000835052">
    <property type="component" value="Unassembled WGS sequence"/>
</dbReference>
<keyword evidence="3" id="KW-1185">Reference proteome</keyword>
<gene>
    <name evidence="2" type="ORF">CAUJ_LOCUS14931</name>
</gene>
<evidence type="ECO:0000256" key="1">
    <source>
        <dbReference type="SAM" id="SignalP"/>
    </source>
</evidence>
<sequence>MASVKCTIILALIAVLALFQPISGQYYAAESLYPGYGGYYGSYYNGLYSGVYPSVYSPSYGTYGSVIVKRSRQLNLPRGITHLAWFPVSGPLTSGEKYPTRSKNSGIRESQMAVFCGKRLADPNGGCHIESEATRHSTKRPWSARGNRSLVPSLGPVLAWEESLAV</sequence>
<organism evidence="2 3">
    <name type="scientific">Caenorhabditis auriculariae</name>
    <dbReference type="NCBI Taxonomy" id="2777116"/>
    <lineage>
        <taxon>Eukaryota</taxon>
        <taxon>Metazoa</taxon>
        <taxon>Ecdysozoa</taxon>
        <taxon>Nematoda</taxon>
        <taxon>Chromadorea</taxon>
        <taxon>Rhabditida</taxon>
        <taxon>Rhabditina</taxon>
        <taxon>Rhabditomorpha</taxon>
        <taxon>Rhabditoidea</taxon>
        <taxon>Rhabditidae</taxon>
        <taxon>Peloderinae</taxon>
        <taxon>Caenorhabditis</taxon>
    </lineage>
</organism>